<dbReference type="EMBL" id="RFXN01000204">
    <property type="protein sequence ID" value="NBR94573.1"/>
    <property type="molecule type" value="Genomic_DNA"/>
</dbReference>
<evidence type="ECO:0000313" key="2">
    <source>
        <dbReference type="EMBL" id="NBR94573.1"/>
    </source>
</evidence>
<dbReference type="Proteomes" id="UP000740727">
    <property type="component" value="Unassembled WGS sequence"/>
</dbReference>
<organism evidence="2 3">
    <name type="scientific">Candidatus Fonsibacter lacus</name>
    <dbReference type="NCBI Taxonomy" id="2576439"/>
    <lineage>
        <taxon>Bacteria</taxon>
        <taxon>Pseudomonadati</taxon>
        <taxon>Pseudomonadota</taxon>
        <taxon>Alphaproteobacteria</taxon>
        <taxon>Candidatus Pelagibacterales</taxon>
        <taxon>Candidatus Pelagibacterales incertae sedis</taxon>
        <taxon>Candidatus Fonsibacter</taxon>
    </lineage>
</organism>
<proteinExistence type="predicted"/>
<gene>
    <name evidence="2" type="ORF">EBT44_07145</name>
</gene>
<dbReference type="AlphaFoldDB" id="A0A965GDY5"/>
<accession>A0A965GDY5</accession>
<comment type="caution">
    <text evidence="2">The sequence shown here is derived from an EMBL/GenBank/DDBJ whole genome shotgun (WGS) entry which is preliminary data.</text>
</comment>
<sequence length="209" mass="21147">TRTVTRTPTITPTRTPGNTQTPTITPTPDAIPPVVQSIVLANSATAVAGPGTTLAFTVTYSEPVFDVGAGDFEIEVGPGVTGMPMISQVIGISNSGNATIGLRVKSNATARDGLGNKVQSTAVASSQTYSLDTTGPTYAVAYSRVSPVNAGTVTLTLTSNEALAAPPRVSINQPGSTDVTDAVTQGVGTSSSIFAYSYTVSLTGPPPSR</sequence>
<evidence type="ECO:0000313" key="3">
    <source>
        <dbReference type="Proteomes" id="UP000740727"/>
    </source>
</evidence>
<name>A0A965GDY5_9PROT</name>
<feature type="non-terminal residue" evidence="2">
    <location>
        <position position="1"/>
    </location>
</feature>
<evidence type="ECO:0000256" key="1">
    <source>
        <dbReference type="SAM" id="MobiDB-lite"/>
    </source>
</evidence>
<feature type="region of interest" description="Disordered" evidence="1">
    <location>
        <begin position="1"/>
        <end position="25"/>
    </location>
</feature>
<reference evidence="2" key="1">
    <citation type="submission" date="2018-10" db="EMBL/GenBank/DDBJ databases">
        <title>Iterative Subtractive Binning of Freshwater Chronoseries Metagenomes Recovers Nearly Complete Genomes from over Four Hundred Novel Species.</title>
        <authorList>
            <person name="Rodriguez-R L.M."/>
            <person name="Tsementzi D."/>
            <person name="Luo C."/>
            <person name="Konstantinidis K.T."/>
        </authorList>
    </citation>
    <scope>NUCLEOTIDE SEQUENCE</scope>
    <source>
        <strain evidence="2">WB5_2A_028</strain>
    </source>
</reference>
<protein>
    <submittedName>
        <fullName evidence="2">Uncharacterized protein</fullName>
    </submittedName>
</protein>